<proteinExistence type="predicted"/>
<evidence type="ECO:0000259" key="2">
    <source>
        <dbReference type="Pfam" id="PF12999"/>
    </source>
</evidence>
<name>A0A9N9S1S6_9DIPT</name>
<feature type="transmembrane region" description="Helical" evidence="1">
    <location>
        <begin position="21"/>
        <end position="41"/>
    </location>
</feature>
<keyword evidence="1" id="KW-0472">Membrane</keyword>
<dbReference type="EMBL" id="OU895879">
    <property type="protein sequence ID" value="CAG9807762.1"/>
    <property type="molecule type" value="Genomic_DNA"/>
</dbReference>
<keyword evidence="1" id="KW-0812">Transmembrane</keyword>
<dbReference type="Proteomes" id="UP001153620">
    <property type="component" value="Chromosome 3"/>
</dbReference>
<evidence type="ECO:0000313" key="4">
    <source>
        <dbReference type="Proteomes" id="UP001153620"/>
    </source>
</evidence>
<keyword evidence="1" id="KW-1133">Transmembrane helix</keyword>
<accession>A0A9N9S1S6</accession>
<evidence type="ECO:0000256" key="1">
    <source>
        <dbReference type="SAM" id="Phobius"/>
    </source>
</evidence>
<dbReference type="InterPro" id="IPR039794">
    <property type="entry name" value="Gtb1-like"/>
</dbReference>
<dbReference type="InterPro" id="IPR028146">
    <property type="entry name" value="PRKCSH_N"/>
</dbReference>
<dbReference type="PANTHER" id="PTHR12630">
    <property type="entry name" value="N-LINKED OLIGOSACCHARIDE PROCESSING"/>
    <property type="match status" value="1"/>
</dbReference>
<dbReference type="GO" id="GO:0006491">
    <property type="term" value="P:N-glycan processing"/>
    <property type="evidence" value="ECO:0007669"/>
    <property type="project" value="TreeGrafter"/>
</dbReference>
<dbReference type="Pfam" id="PF12999">
    <property type="entry name" value="PRKCSH-like"/>
    <property type="match status" value="1"/>
</dbReference>
<dbReference type="GO" id="GO:0017177">
    <property type="term" value="C:glucosidase II complex"/>
    <property type="evidence" value="ECO:0007669"/>
    <property type="project" value="TreeGrafter"/>
</dbReference>
<reference evidence="3" key="2">
    <citation type="submission" date="2022-10" db="EMBL/GenBank/DDBJ databases">
        <authorList>
            <consortium name="ENA_rothamsted_submissions"/>
            <consortium name="culmorum"/>
            <person name="King R."/>
        </authorList>
    </citation>
    <scope>NUCLEOTIDE SEQUENCE</scope>
</reference>
<reference evidence="3" key="1">
    <citation type="submission" date="2022-01" db="EMBL/GenBank/DDBJ databases">
        <authorList>
            <person name="King R."/>
        </authorList>
    </citation>
    <scope>NUCLEOTIDE SEQUENCE</scope>
</reference>
<sequence>MRKVWISRDQLIPKPFYKRKLFFFFTIVLIFAIIFIIYQFIFINQLATSNRIELLEVSKHDGYRSHKLVDVKPLQPAALDHKKITLGIRIRDLEHYQPRYANQLFKCLKSSDEEISFSKVNDDYCDCSDGTDETSTNACNNGRFYCTKQLRHKTGRGQDIFIPTSRINDKICDCADCSDEFNT</sequence>
<evidence type="ECO:0000313" key="3">
    <source>
        <dbReference type="EMBL" id="CAG9807762.1"/>
    </source>
</evidence>
<gene>
    <name evidence="3" type="ORF">CHIRRI_LOCUS10608</name>
</gene>
<dbReference type="OrthoDB" id="28322at2759"/>
<feature type="domain" description="Glucosidase II beta subunit N-terminal" evidence="2">
    <location>
        <begin position="84"/>
        <end position="180"/>
    </location>
</feature>
<protein>
    <recommendedName>
        <fullName evidence="2">Glucosidase II beta subunit N-terminal domain-containing protein</fullName>
    </recommendedName>
</protein>
<dbReference type="PANTHER" id="PTHR12630:SF1">
    <property type="entry name" value="GLUCOSIDASE 2 SUBUNIT BETA"/>
    <property type="match status" value="1"/>
</dbReference>
<dbReference type="AlphaFoldDB" id="A0A9N9S1S6"/>
<organism evidence="3 4">
    <name type="scientific">Chironomus riparius</name>
    <dbReference type="NCBI Taxonomy" id="315576"/>
    <lineage>
        <taxon>Eukaryota</taxon>
        <taxon>Metazoa</taxon>
        <taxon>Ecdysozoa</taxon>
        <taxon>Arthropoda</taxon>
        <taxon>Hexapoda</taxon>
        <taxon>Insecta</taxon>
        <taxon>Pterygota</taxon>
        <taxon>Neoptera</taxon>
        <taxon>Endopterygota</taxon>
        <taxon>Diptera</taxon>
        <taxon>Nematocera</taxon>
        <taxon>Chironomoidea</taxon>
        <taxon>Chironomidae</taxon>
        <taxon>Chironominae</taxon>
        <taxon>Chironomus</taxon>
    </lineage>
</organism>
<keyword evidence="4" id="KW-1185">Reference proteome</keyword>